<dbReference type="GO" id="GO:0004462">
    <property type="term" value="F:lactoylglutathione lyase activity"/>
    <property type="evidence" value="ECO:0007669"/>
    <property type="project" value="InterPro"/>
</dbReference>
<dbReference type="OrthoDB" id="6111at2157"/>
<dbReference type="PANTHER" id="PTHR43048:SF3">
    <property type="entry name" value="METHYLMALONYL-COA EPIMERASE, MITOCHONDRIAL"/>
    <property type="match status" value="1"/>
</dbReference>
<protein>
    <recommendedName>
        <fullName evidence="2">VOC domain-containing protein</fullName>
    </recommendedName>
</protein>
<name>A0A2Z2HP13_9EURY</name>
<keyword evidence="4" id="KW-1185">Reference proteome</keyword>
<dbReference type="SUPFAM" id="SSF54593">
    <property type="entry name" value="Glyoxalase/Bleomycin resistance protein/Dihydroxybiphenyl dioxygenase"/>
    <property type="match status" value="1"/>
</dbReference>
<dbReference type="GO" id="GO:0046872">
    <property type="term" value="F:metal ion binding"/>
    <property type="evidence" value="ECO:0007669"/>
    <property type="project" value="UniProtKB-KW"/>
</dbReference>
<dbReference type="Gene3D" id="3.10.180.10">
    <property type="entry name" value="2,3-Dihydroxybiphenyl 1,2-Dioxygenase, domain 1"/>
    <property type="match status" value="1"/>
</dbReference>
<dbReference type="GeneID" id="32892906"/>
<dbReference type="GO" id="GO:0004493">
    <property type="term" value="F:methylmalonyl-CoA epimerase activity"/>
    <property type="evidence" value="ECO:0007669"/>
    <property type="project" value="TreeGrafter"/>
</dbReference>
<dbReference type="InterPro" id="IPR029068">
    <property type="entry name" value="Glyas_Bleomycin-R_OHBP_Dase"/>
</dbReference>
<evidence type="ECO:0000259" key="2">
    <source>
        <dbReference type="PROSITE" id="PS51819"/>
    </source>
</evidence>
<organism evidence="3 4">
    <name type="scientific">Natrarchaeobaculum aegyptiacum</name>
    <dbReference type="NCBI Taxonomy" id="745377"/>
    <lineage>
        <taxon>Archaea</taxon>
        <taxon>Methanobacteriati</taxon>
        <taxon>Methanobacteriota</taxon>
        <taxon>Stenosarchaea group</taxon>
        <taxon>Halobacteria</taxon>
        <taxon>Halobacteriales</taxon>
        <taxon>Natrialbaceae</taxon>
        <taxon>Natrarchaeobaculum</taxon>
    </lineage>
</organism>
<dbReference type="AlphaFoldDB" id="A0A2Z2HP13"/>
<dbReference type="InterPro" id="IPR018146">
    <property type="entry name" value="Glyoxalase_1_CS"/>
</dbReference>
<proteinExistence type="predicted"/>
<sequence>MPSSLSGHHVGLTVSDLETTVAFYRDVLGLEVLDRFEVSGQAFETVTELEGSSGRFVHLDAGDVRLELVEYEPAGAALEDSDLNQPGAAHVGLAVDDLESVYAGLPEDVETLSDPQTTASGTTLCFLRDPEGNLVELLEA</sequence>
<dbReference type="GO" id="GO:0046491">
    <property type="term" value="P:L-methylmalonyl-CoA metabolic process"/>
    <property type="evidence" value="ECO:0007669"/>
    <property type="project" value="TreeGrafter"/>
</dbReference>
<dbReference type="Proteomes" id="UP000250088">
    <property type="component" value="Chromosome"/>
</dbReference>
<dbReference type="PROSITE" id="PS00934">
    <property type="entry name" value="GLYOXALASE_I_1"/>
    <property type="match status" value="1"/>
</dbReference>
<dbReference type="PROSITE" id="PS51819">
    <property type="entry name" value="VOC"/>
    <property type="match status" value="1"/>
</dbReference>
<reference evidence="4" key="1">
    <citation type="submission" date="2017-02" db="EMBL/GenBank/DDBJ databases">
        <title>Natronthermophilus aegyptiacus gen. nov.,sp. nov., an aerobic, extremely halophilic alkalithermophilic archaeon isolated from the athalassohaline Wadi An Natrun, Egypt.</title>
        <authorList>
            <person name="Zhao B."/>
        </authorList>
    </citation>
    <scope>NUCLEOTIDE SEQUENCE [LARGE SCALE GENOMIC DNA]</scope>
    <source>
        <strain evidence="4">JW/NM-HA 15</strain>
    </source>
</reference>
<dbReference type="EMBL" id="CP019893">
    <property type="protein sequence ID" value="ARS88729.1"/>
    <property type="molecule type" value="Genomic_DNA"/>
</dbReference>
<dbReference type="Pfam" id="PF00903">
    <property type="entry name" value="Glyoxalase"/>
    <property type="match status" value="1"/>
</dbReference>
<keyword evidence="1" id="KW-0479">Metal-binding</keyword>
<dbReference type="InterPro" id="IPR051785">
    <property type="entry name" value="MMCE/EMCE_epimerase"/>
</dbReference>
<dbReference type="KEGG" id="naj:B1756_02465"/>
<feature type="domain" description="VOC" evidence="2">
    <location>
        <begin position="6"/>
        <end position="140"/>
    </location>
</feature>
<evidence type="ECO:0000313" key="3">
    <source>
        <dbReference type="EMBL" id="ARS88729.1"/>
    </source>
</evidence>
<dbReference type="RefSeq" id="WP_186336492.1">
    <property type="nucleotide sequence ID" value="NZ_CP019893.1"/>
</dbReference>
<dbReference type="PANTHER" id="PTHR43048">
    <property type="entry name" value="METHYLMALONYL-COA EPIMERASE"/>
    <property type="match status" value="1"/>
</dbReference>
<accession>A0A2Z2HP13</accession>
<evidence type="ECO:0000313" key="4">
    <source>
        <dbReference type="Proteomes" id="UP000250088"/>
    </source>
</evidence>
<gene>
    <name evidence="3" type="ORF">B1756_02465</name>
</gene>
<evidence type="ECO:0000256" key="1">
    <source>
        <dbReference type="ARBA" id="ARBA00022723"/>
    </source>
</evidence>
<dbReference type="InterPro" id="IPR004360">
    <property type="entry name" value="Glyas_Fos-R_dOase_dom"/>
</dbReference>
<dbReference type="InterPro" id="IPR037523">
    <property type="entry name" value="VOC_core"/>
</dbReference>